<dbReference type="EMBL" id="KE344806">
    <property type="protein sequence ID" value="EXB80285.1"/>
    <property type="molecule type" value="Genomic_DNA"/>
</dbReference>
<protein>
    <submittedName>
        <fullName evidence="1">Uncharacterized protein</fullName>
    </submittedName>
</protein>
<gene>
    <name evidence="1" type="ORF">L484_025141</name>
</gene>
<evidence type="ECO:0000313" key="1">
    <source>
        <dbReference type="EMBL" id="EXB80285.1"/>
    </source>
</evidence>
<dbReference type="Proteomes" id="UP000030645">
    <property type="component" value="Unassembled WGS sequence"/>
</dbReference>
<reference evidence="2" key="1">
    <citation type="submission" date="2013-01" db="EMBL/GenBank/DDBJ databases">
        <title>Draft Genome Sequence of a Mulberry Tree, Morus notabilis C.K. Schneid.</title>
        <authorList>
            <person name="He N."/>
            <person name="Zhao S."/>
        </authorList>
    </citation>
    <scope>NUCLEOTIDE SEQUENCE</scope>
</reference>
<evidence type="ECO:0000313" key="2">
    <source>
        <dbReference type="Proteomes" id="UP000030645"/>
    </source>
</evidence>
<sequence>MKGEKLETYYSSGGTILKFIGHVDTRKCRLSTAALEDAAGWLLNVDASVLPQLDFVGVGGLVHDSSGFVLGAFAKKLDGKFSVIAAKCLAASVFL</sequence>
<accession>W9RZL4</accession>
<name>W9RZL4_9ROSA</name>
<proteinExistence type="predicted"/>
<dbReference type="AlphaFoldDB" id="W9RZL4"/>
<organism evidence="1 2">
    <name type="scientific">Morus notabilis</name>
    <dbReference type="NCBI Taxonomy" id="981085"/>
    <lineage>
        <taxon>Eukaryota</taxon>
        <taxon>Viridiplantae</taxon>
        <taxon>Streptophyta</taxon>
        <taxon>Embryophyta</taxon>
        <taxon>Tracheophyta</taxon>
        <taxon>Spermatophyta</taxon>
        <taxon>Magnoliopsida</taxon>
        <taxon>eudicotyledons</taxon>
        <taxon>Gunneridae</taxon>
        <taxon>Pentapetalae</taxon>
        <taxon>rosids</taxon>
        <taxon>fabids</taxon>
        <taxon>Rosales</taxon>
        <taxon>Moraceae</taxon>
        <taxon>Moreae</taxon>
        <taxon>Morus</taxon>
    </lineage>
</organism>
<keyword evidence="2" id="KW-1185">Reference proteome</keyword>